<dbReference type="PATRIC" id="fig|587753.11.peg.5465"/>
<dbReference type="CDD" id="cd00093">
    <property type="entry name" value="HTH_XRE"/>
    <property type="match status" value="1"/>
</dbReference>
<reference evidence="3" key="2">
    <citation type="submission" date="2015-03" db="EMBL/GenBank/DDBJ databases">
        <authorList>
            <person name="Deng P."/>
            <person name="Lu S."/>
        </authorList>
    </citation>
    <scope>NUCLEOTIDE SEQUENCE [LARGE SCALE GENOMIC DNA]</scope>
    <source>
        <strain evidence="3">UFB2</strain>
    </source>
</reference>
<feature type="domain" description="HTH cro/C1-type" evidence="1">
    <location>
        <begin position="11"/>
        <end position="63"/>
    </location>
</feature>
<dbReference type="SMART" id="SM00530">
    <property type="entry name" value="HTH_XRE"/>
    <property type="match status" value="1"/>
</dbReference>
<dbReference type="Pfam" id="PF07638">
    <property type="entry name" value="Sigma70_ECF"/>
    <property type="match status" value="1"/>
</dbReference>
<dbReference type="EMBL" id="CP011020">
    <property type="protein sequence ID" value="AKK01439.1"/>
    <property type="molecule type" value="Genomic_DNA"/>
</dbReference>
<dbReference type="Gene3D" id="1.10.10.10">
    <property type="entry name" value="Winged helix-like DNA-binding domain superfamily/Winged helix DNA-binding domain"/>
    <property type="match status" value="1"/>
</dbReference>
<proteinExistence type="predicted"/>
<dbReference type="PROSITE" id="PS50943">
    <property type="entry name" value="HTH_CROC1"/>
    <property type="match status" value="1"/>
</dbReference>
<evidence type="ECO:0000313" key="2">
    <source>
        <dbReference type="EMBL" id="AKK01439.1"/>
    </source>
</evidence>
<dbReference type="Proteomes" id="UP000035212">
    <property type="component" value="Chromosome"/>
</dbReference>
<dbReference type="InterPro" id="IPR053812">
    <property type="entry name" value="HTH_Sigma70_ECF-like"/>
</dbReference>
<gene>
    <name evidence="2" type="ORF">VM99_26570</name>
</gene>
<dbReference type="InterPro" id="IPR036388">
    <property type="entry name" value="WH-like_DNA-bd_sf"/>
</dbReference>
<organism evidence="2 3">
    <name type="scientific">Pseudomonas chlororaphis</name>
    <dbReference type="NCBI Taxonomy" id="587753"/>
    <lineage>
        <taxon>Bacteria</taxon>
        <taxon>Pseudomonadati</taxon>
        <taxon>Pseudomonadota</taxon>
        <taxon>Gammaproteobacteria</taxon>
        <taxon>Pseudomonadales</taxon>
        <taxon>Pseudomonadaceae</taxon>
        <taxon>Pseudomonas</taxon>
    </lineage>
</organism>
<evidence type="ECO:0000313" key="3">
    <source>
        <dbReference type="Proteomes" id="UP000035212"/>
    </source>
</evidence>
<dbReference type="Gene3D" id="1.10.260.40">
    <property type="entry name" value="lambda repressor-like DNA-binding domains"/>
    <property type="match status" value="1"/>
</dbReference>
<evidence type="ECO:0000259" key="1">
    <source>
        <dbReference type="PROSITE" id="PS50943"/>
    </source>
</evidence>
<protein>
    <submittedName>
        <fullName evidence="2">Transcriptional regulator</fullName>
    </submittedName>
</protein>
<name>A0A0G3GJY7_9PSED</name>
<reference evidence="2 3" key="1">
    <citation type="journal article" date="2015" name="Stand. Genomic Sci.">
        <title>Complete genome of Pseudomonas chlororaphis strain UFB2, a soil bacterium with antibacterial activity against bacterial canker pathogen of tomato.</title>
        <authorList>
            <person name="Deng P."/>
            <person name="Wang X."/>
            <person name="Baird S.M."/>
            <person name="Lu S.E."/>
        </authorList>
    </citation>
    <scope>NUCLEOTIDE SEQUENCE [LARGE SCALE GENOMIC DNA]</scope>
    <source>
        <strain evidence="2 3">UFB2</strain>
    </source>
</reference>
<dbReference type="InterPro" id="IPR001387">
    <property type="entry name" value="Cro/C1-type_HTH"/>
</dbReference>
<sequence>MSVRTAFAVALKLLRTKRGLTQDDLSKKVDQSHVSRIENEKTSPSLESIFELARVLELSPVALMALVCGAQDSQSAGDVLKIAEKDLQDIALLKDSIPLEIEESPHPRVVSAAQARETVQALKGKGFTQAEIARELGMAKTTVQRHWHRSS</sequence>
<dbReference type="SUPFAM" id="SSF47413">
    <property type="entry name" value="lambda repressor-like DNA-binding domains"/>
    <property type="match status" value="1"/>
</dbReference>
<dbReference type="Pfam" id="PF01381">
    <property type="entry name" value="HTH_3"/>
    <property type="match status" value="1"/>
</dbReference>
<dbReference type="GO" id="GO:0003677">
    <property type="term" value="F:DNA binding"/>
    <property type="evidence" value="ECO:0007669"/>
    <property type="project" value="InterPro"/>
</dbReference>
<dbReference type="InterPro" id="IPR010982">
    <property type="entry name" value="Lambda_DNA-bd_dom_sf"/>
</dbReference>
<dbReference type="AlphaFoldDB" id="A0A0G3GJY7"/>
<accession>A0A0G3GJY7</accession>